<keyword evidence="2" id="KW-1185">Reference proteome</keyword>
<dbReference type="AlphaFoldDB" id="A0A2U1K0A6"/>
<evidence type="ECO:0000313" key="1">
    <source>
        <dbReference type="EMBL" id="PWA10940.1"/>
    </source>
</evidence>
<evidence type="ECO:0000313" key="2">
    <source>
        <dbReference type="Proteomes" id="UP000245618"/>
    </source>
</evidence>
<name>A0A2U1K0A6_9FLAO</name>
<gene>
    <name evidence="1" type="ORF">DB891_03675</name>
</gene>
<comment type="caution">
    <text evidence="1">The sequence shown here is derived from an EMBL/GenBank/DDBJ whole genome shotgun (WGS) entry which is preliminary data.</text>
</comment>
<dbReference type="RefSeq" id="WP_116760706.1">
    <property type="nucleotide sequence ID" value="NZ_QCZH01000002.1"/>
</dbReference>
<dbReference type="OrthoDB" id="1377274at2"/>
<dbReference type="Proteomes" id="UP000245618">
    <property type="component" value="Unassembled WGS sequence"/>
</dbReference>
<protein>
    <submittedName>
        <fullName evidence="1">Uncharacterized protein</fullName>
    </submittedName>
</protein>
<sequence length="127" mass="14618">MQDSIIQKLDITPHQYEALQMSNYMEWCESVTINDREFQKVLANASVSKWYMIEYSKCEKEFQLLTKRYAGSSAVSTDDYKICYADCIDKMLSIRPTALLQEIKKTHAIGSMSVQGVKIPSLTFNQN</sequence>
<accession>A0A2U1K0A6</accession>
<dbReference type="EMBL" id="QCZH01000002">
    <property type="protein sequence ID" value="PWA10940.1"/>
    <property type="molecule type" value="Genomic_DNA"/>
</dbReference>
<reference evidence="1 2" key="1">
    <citation type="submission" date="2018-04" db="EMBL/GenBank/DDBJ databases">
        <title>Flavobacterium sp. nov., isolated from glacier ice.</title>
        <authorList>
            <person name="Liu Q."/>
            <person name="Xin Y.-H."/>
        </authorList>
    </citation>
    <scope>NUCLEOTIDE SEQUENCE [LARGE SCALE GENOMIC DNA]</scope>
    <source>
        <strain evidence="1 2">LB2P30</strain>
    </source>
</reference>
<organism evidence="1 2">
    <name type="scientific">Flavobacterium laiguense</name>
    <dbReference type="NCBI Taxonomy" id="2169409"/>
    <lineage>
        <taxon>Bacteria</taxon>
        <taxon>Pseudomonadati</taxon>
        <taxon>Bacteroidota</taxon>
        <taxon>Flavobacteriia</taxon>
        <taxon>Flavobacteriales</taxon>
        <taxon>Flavobacteriaceae</taxon>
        <taxon>Flavobacterium</taxon>
    </lineage>
</organism>
<proteinExistence type="predicted"/>